<sequence length="102" mass="11942">MRVLLLSFLSLIFRVFCFFLHLLRRLQRHRHRNFVAGGSHRRRRRRVEGPVETGRAFSLDPSFEIVVLPVTHDPTTRTEPPDHSGNDSEDSYHRKYGDNGSD</sequence>
<evidence type="ECO:0000313" key="2">
    <source>
        <dbReference type="EMBL" id="PON49183.1"/>
    </source>
</evidence>
<dbReference type="AlphaFoldDB" id="A0A2P5BK90"/>
<feature type="compositionally biased region" description="Basic and acidic residues" evidence="1">
    <location>
        <begin position="74"/>
        <end position="102"/>
    </location>
</feature>
<evidence type="ECO:0000256" key="1">
    <source>
        <dbReference type="SAM" id="MobiDB-lite"/>
    </source>
</evidence>
<dbReference type="OrthoDB" id="10423113at2759"/>
<proteinExistence type="predicted"/>
<name>A0A2P5BK90_PARAD</name>
<gene>
    <name evidence="2" type="ORF">PanWU01x14_231720</name>
</gene>
<evidence type="ECO:0000313" key="3">
    <source>
        <dbReference type="Proteomes" id="UP000237105"/>
    </source>
</evidence>
<reference evidence="3" key="1">
    <citation type="submission" date="2016-06" db="EMBL/GenBank/DDBJ databases">
        <title>Parallel loss of symbiosis genes in relatives of nitrogen-fixing non-legume Parasponia.</title>
        <authorList>
            <person name="Van Velzen R."/>
            <person name="Holmer R."/>
            <person name="Bu F."/>
            <person name="Rutten L."/>
            <person name="Van Zeijl A."/>
            <person name="Liu W."/>
            <person name="Santuari L."/>
            <person name="Cao Q."/>
            <person name="Sharma T."/>
            <person name="Shen D."/>
            <person name="Roswanjaya Y."/>
            <person name="Wardhani T."/>
            <person name="Kalhor M.S."/>
            <person name="Jansen J."/>
            <person name="Van den Hoogen J."/>
            <person name="Gungor B."/>
            <person name="Hartog M."/>
            <person name="Hontelez J."/>
            <person name="Verver J."/>
            <person name="Yang W.-C."/>
            <person name="Schijlen E."/>
            <person name="Repin R."/>
            <person name="Schilthuizen M."/>
            <person name="Schranz E."/>
            <person name="Heidstra R."/>
            <person name="Miyata K."/>
            <person name="Fedorova E."/>
            <person name="Kohlen W."/>
            <person name="Bisseling T."/>
            <person name="Smit S."/>
            <person name="Geurts R."/>
        </authorList>
    </citation>
    <scope>NUCLEOTIDE SEQUENCE [LARGE SCALE GENOMIC DNA]</scope>
    <source>
        <strain evidence="3">cv. WU1-14</strain>
    </source>
</reference>
<comment type="caution">
    <text evidence="2">The sequence shown here is derived from an EMBL/GenBank/DDBJ whole genome shotgun (WGS) entry which is preliminary data.</text>
</comment>
<keyword evidence="3" id="KW-1185">Reference proteome</keyword>
<feature type="region of interest" description="Disordered" evidence="1">
    <location>
        <begin position="70"/>
        <end position="102"/>
    </location>
</feature>
<organism evidence="2 3">
    <name type="scientific">Parasponia andersonii</name>
    <name type="common">Sponia andersonii</name>
    <dbReference type="NCBI Taxonomy" id="3476"/>
    <lineage>
        <taxon>Eukaryota</taxon>
        <taxon>Viridiplantae</taxon>
        <taxon>Streptophyta</taxon>
        <taxon>Embryophyta</taxon>
        <taxon>Tracheophyta</taxon>
        <taxon>Spermatophyta</taxon>
        <taxon>Magnoliopsida</taxon>
        <taxon>eudicotyledons</taxon>
        <taxon>Gunneridae</taxon>
        <taxon>Pentapetalae</taxon>
        <taxon>rosids</taxon>
        <taxon>fabids</taxon>
        <taxon>Rosales</taxon>
        <taxon>Cannabaceae</taxon>
        <taxon>Parasponia</taxon>
    </lineage>
</organism>
<dbReference type="EMBL" id="JXTB01000265">
    <property type="protein sequence ID" value="PON49183.1"/>
    <property type="molecule type" value="Genomic_DNA"/>
</dbReference>
<dbReference type="Proteomes" id="UP000237105">
    <property type="component" value="Unassembled WGS sequence"/>
</dbReference>
<protein>
    <submittedName>
        <fullName evidence="2">Uncharacterized protein</fullName>
    </submittedName>
</protein>
<accession>A0A2P5BK90</accession>